<evidence type="ECO:0000256" key="2">
    <source>
        <dbReference type="ARBA" id="ARBA00022801"/>
    </source>
</evidence>
<organism evidence="4 5">
    <name type="scientific">Candidatus Nealsonbacteria bacterium RIFOXYB1_FULL_40_15</name>
    <dbReference type="NCBI Taxonomy" id="1801677"/>
    <lineage>
        <taxon>Bacteria</taxon>
        <taxon>Candidatus Nealsoniibacteriota</taxon>
    </lineage>
</organism>
<dbReference type="Pfam" id="PF00293">
    <property type="entry name" value="NUDIX"/>
    <property type="match status" value="1"/>
</dbReference>
<accession>A0A1G2ENS1</accession>
<dbReference type="InterPro" id="IPR020476">
    <property type="entry name" value="Nudix_hydrolase"/>
</dbReference>
<name>A0A1G2ENS1_9BACT</name>
<keyword evidence="2" id="KW-0378">Hydrolase</keyword>
<sequence>MQKGVDYVGVGAGAMIFNRDGKVFLAKRGPKARNEAGKWDFPGGGVEFGKRCEDAVKREIKEEFNMDIEIIELLEVVSHILPEEKQHWVSPSYIAKYVSGEPRIMEPEKTEEIKWVDILEINPNTLTQPSRFDLDTFKKKYENNYKFK</sequence>
<dbReference type="SUPFAM" id="SSF55811">
    <property type="entry name" value="Nudix"/>
    <property type="match status" value="1"/>
</dbReference>
<dbReference type="Gene3D" id="3.90.79.10">
    <property type="entry name" value="Nucleoside Triphosphate Pyrophosphohydrolase"/>
    <property type="match status" value="1"/>
</dbReference>
<dbReference type="EMBL" id="MHMM01000006">
    <property type="protein sequence ID" value="OGZ27443.1"/>
    <property type="molecule type" value="Genomic_DNA"/>
</dbReference>
<protein>
    <recommendedName>
        <fullName evidence="3">Nudix hydrolase domain-containing protein</fullName>
    </recommendedName>
</protein>
<dbReference type="InterPro" id="IPR000086">
    <property type="entry name" value="NUDIX_hydrolase_dom"/>
</dbReference>
<proteinExistence type="predicted"/>
<comment type="cofactor">
    <cofactor evidence="1">
        <name>Mg(2+)</name>
        <dbReference type="ChEBI" id="CHEBI:18420"/>
    </cofactor>
</comment>
<evidence type="ECO:0000256" key="1">
    <source>
        <dbReference type="ARBA" id="ARBA00001946"/>
    </source>
</evidence>
<dbReference type="PROSITE" id="PS51462">
    <property type="entry name" value="NUDIX"/>
    <property type="match status" value="1"/>
</dbReference>
<dbReference type="InterPro" id="IPR015797">
    <property type="entry name" value="NUDIX_hydrolase-like_dom_sf"/>
</dbReference>
<dbReference type="PANTHER" id="PTHR43046">
    <property type="entry name" value="GDP-MANNOSE MANNOSYL HYDROLASE"/>
    <property type="match status" value="1"/>
</dbReference>
<dbReference type="GO" id="GO:0016787">
    <property type="term" value="F:hydrolase activity"/>
    <property type="evidence" value="ECO:0007669"/>
    <property type="project" value="UniProtKB-KW"/>
</dbReference>
<dbReference type="AlphaFoldDB" id="A0A1G2ENS1"/>
<comment type="caution">
    <text evidence="4">The sequence shown here is derived from an EMBL/GenBank/DDBJ whole genome shotgun (WGS) entry which is preliminary data.</text>
</comment>
<evidence type="ECO:0000259" key="3">
    <source>
        <dbReference type="PROSITE" id="PS51462"/>
    </source>
</evidence>
<dbReference type="Proteomes" id="UP000177740">
    <property type="component" value="Unassembled WGS sequence"/>
</dbReference>
<evidence type="ECO:0000313" key="4">
    <source>
        <dbReference type="EMBL" id="OGZ27443.1"/>
    </source>
</evidence>
<gene>
    <name evidence="4" type="ORF">A2365_03135</name>
</gene>
<evidence type="ECO:0000313" key="5">
    <source>
        <dbReference type="Proteomes" id="UP000177740"/>
    </source>
</evidence>
<dbReference type="STRING" id="1801677.A2365_03135"/>
<dbReference type="PANTHER" id="PTHR43046:SF14">
    <property type="entry name" value="MUTT_NUDIX FAMILY PROTEIN"/>
    <property type="match status" value="1"/>
</dbReference>
<feature type="domain" description="Nudix hydrolase" evidence="3">
    <location>
        <begin position="7"/>
        <end position="140"/>
    </location>
</feature>
<dbReference type="PRINTS" id="PR00502">
    <property type="entry name" value="NUDIXFAMILY"/>
</dbReference>
<reference evidence="4 5" key="1">
    <citation type="journal article" date="2016" name="Nat. Commun.">
        <title>Thousands of microbial genomes shed light on interconnected biogeochemical processes in an aquifer system.</title>
        <authorList>
            <person name="Anantharaman K."/>
            <person name="Brown C.T."/>
            <person name="Hug L.A."/>
            <person name="Sharon I."/>
            <person name="Castelle C.J."/>
            <person name="Probst A.J."/>
            <person name="Thomas B.C."/>
            <person name="Singh A."/>
            <person name="Wilkins M.J."/>
            <person name="Karaoz U."/>
            <person name="Brodie E.L."/>
            <person name="Williams K.H."/>
            <person name="Hubbard S.S."/>
            <person name="Banfield J.F."/>
        </authorList>
    </citation>
    <scope>NUCLEOTIDE SEQUENCE [LARGE SCALE GENOMIC DNA]</scope>
</reference>